<organism evidence="6">
    <name type="scientific">Bodo saltans virus</name>
    <dbReference type="NCBI Taxonomy" id="2024608"/>
    <lineage>
        <taxon>Viruses</taxon>
        <taxon>Varidnaviria</taxon>
        <taxon>Bamfordvirae</taxon>
        <taxon>Nucleocytoviricota</taxon>
        <taxon>Megaviricetes</taxon>
        <taxon>Imitervirales</taxon>
        <taxon>Mimiviridae</taxon>
        <taxon>Klosneuvirinae</taxon>
        <taxon>Theiavirus</taxon>
        <taxon>Theiavirus salishense</taxon>
    </lineage>
</organism>
<sequence length="340" mass="39206">MSDSESENDKNEKYKLQIPWIEKYKPQNIDELYFPETIKKKILNITNTNNLCNLIITGPSGIGKTCITEIIANELYGKYYNDAVMELNLLDDKGVKFMQEDIISFCKIRIPYRNDDEKKYPKYKLIIFNEADNIIDRIQDQISFIMEKYKDNIRFIFTCNSMSVGSEINESIQTKCLILLLTCHTSDLIMNNLKRICNCENVKYENDAIEKIASFSDGDMRVSINKLQILFNSYGSITLKNLNNLCDIPHELIIKKIFDLLIKNNVREAMKIIFDLKKESYSGADIIMCMFNVLKSPICRDIDEKIKIKFGKAISDGIYNISNISDSNLQLAGCVIDMVS</sequence>
<dbReference type="GO" id="GO:0003689">
    <property type="term" value="F:DNA clamp loader activity"/>
    <property type="evidence" value="ECO:0007669"/>
    <property type="project" value="TreeGrafter"/>
</dbReference>
<name>A0A2H4UVR6_9VIRU</name>
<evidence type="ECO:0000259" key="4">
    <source>
        <dbReference type="Pfam" id="PF00004"/>
    </source>
</evidence>
<dbReference type="InterPro" id="IPR003959">
    <property type="entry name" value="ATPase_AAA_core"/>
</dbReference>
<keyword evidence="3" id="KW-0067">ATP-binding</keyword>
<evidence type="ECO:0000256" key="1">
    <source>
        <dbReference type="ARBA" id="ARBA00022705"/>
    </source>
</evidence>
<dbReference type="EMBL" id="MF782455">
    <property type="protein sequence ID" value="ATZ80967.1"/>
    <property type="molecule type" value="Genomic_DNA"/>
</dbReference>
<dbReference type="Gene3D" id="1.10.8.60">
    <property type="match status" value="1"/>
</dbReference>
<dbReference type="Pfam" id="PF08542">
    <property type="entry name" value="Rep_fac_C"/>
    <property type="match status" value="1"/>
</dbReference>
<dbReference type="GO" id="GO:0006261">
    <property type="term" value="P:DNA-templated DNA replication"/>
    <property type="evidence" value="ECO:0007669"/>
    <property type="project" value="TreeGrafter"/>
</dbReference>
<dbReference type="Proteomes" id="UP000240325">
    <property type="component" value="Segment"/>
</dbReference>
<dbReference type="SUPFAM" id="SSF48019">
    <property type="entry name" value="post-AAA+ oligomerization domain-like"/>
    <property type="match status" value="1"/>
</dbReference>
<dbReference type="Gene3D" id="1.20.272.10">
    <property type="match status" value="1"/>
</dbReference>
<dbReference type="InterPro" id="IPR008921">
    <property type="entry name" value="DNA_pol3_clamp-load_cplx_C"/>
</dbReference>
<evidence type="ECO:0000259" key="5">
    <source>
        <dbReference type="Pfam" id="PF08542"/>
    </source>
</evidence>
<keyword evidence="2" id="KW-0547">Nucleotide-binding</keyword>
<keyword evidence="1" id="KW-0235">DNA replication</keyword>
<proteinExistence type="predicted"/>
<gene>
    <name evidence="6" type="ORF">BMW23_0922</name>
</gene>
<dbReference type="CDD" id="cd00009">
    <property type="entry name" value="AAA"/>
    <property type="match status" value="1"/>
</dbReference>
<feature type="domain" description="ATPase AAA-type core" evidence="4">
    <location>
        <begin position="55"/>
        <end position="163"/>
    </location>
</feature>
<dbReference type="SUPFAM" id="SSF52540">
    <property type="entry name" value="P-loop containing nucleoside triphosphate hydrolases"/>
    <property type="match status" value="1"/>
</dbReference>
<evidence type="ECO:0000313" key="6">
    <source>
        <dbReference type="EMBL" id="ATZ80967.1"/>
    </source>
</evidence>
<dbReference type="InterPro" id="IPR027417">
    <property type="entry name" value="P-loop_NTPase"/>
</dbReference>
<dbReference type="InterPro" id="IPR050238">
    <property type="entry name" value="DNA_Rep/Repair_Clamp_Loader"/>
</dbReference>
<accession>A0A2H4UVR6</accession>
<dbReference type="Pfam" id="PF00004">
    <property type="entry name" value="AAA"/>
    <property type="match status" value="1"/>
</dbReference>
<dbReference type="Pfam" id="PF21960">
    <property type="entry name" value="RCF1-5-like_lid"/>
    <property type="match status" value="1"/>
</dbReference>
<keyword evidence="7" id="KW-1185">Reference proteome</keyword>
<dbReference type="Gene3D" id="3.40.50.300">
    <property type="entry name" value="P-loop containing nucleotide triphosphate hydrolases"/>
    <property type="match status" value="1"/>
</dbReference>
<feature type="domain" description="Replication factor C C-terminal" evidence="5">
    <location>
        <begin position="249"/>
        <end position="335"/>
    </location>
</feature>
<dbReference type="PANTHER" id="PTHR11669:SF5">
    <property type="entry name" value="REPLICATION FACTOR C SUBUNIT 2"/>
    <property type="match status" value="1"/>
</dbReference>
<dbReference type="GO" id="GO:0005524">
    <property type="term" value="F:ATP binding"/>
    <property type="evidence" value="ECO:0007669"/>
    <property type="project" value="UniProtKB-KW"/>
</dbReference>
<dbReference type="InterPro" id="IPR013748">
    <property type="entry name" value="Rep_factorC_C"/>
</dbReference>
<dbReference type="GO" id="GO:0006281">
    <property type="term" value="P:DNA repair"/>
    <property type="evidence" value="ECO:0007669"/>
    <property type="project" value="TreeGrafter"/>
</dbReference>
<evidence type="ECO:0000256" key="3">
    <source>
        <dbReference type="ARBA" id="ARBA00022840"/>
    </source>
</evidence>
<dbReference type="PANTHER" id="PTHR11669">
    <property type="entry name" value="REPLICATION FACTOR C / DNA POLYMERASE III GAMMA-TAU SUBUNIT"/>
    <property type="match status" value="1"/>
</dbReference>
<protein>
    <submittedName>
        <fullName evidence="6">Replication factor C small subunit</fullName>
    </submittedName>
</protein>
<reference evidence="6" key="1">
    <citation type="journal article" date="2017" name="Elife">
        <title>The kinetoplastid-infecting Bodo saltans virus (BsV), a window into the most abundant giant viruses in the sea.</title>
        <authorList>
            <person name="Deeg C.M."/>
            <person name="Chow C.-E.T."/>
            <person name="Suttle C.A."/>
        </authorList>
    </citation>
    <scope>NUCLEOTIDE SEQUENCE</scope>
    <source>
        <strain evidence="6">NG1</strain>
    </source>
</reference>
<evidence type="ECO:0000256" key="2">
    <source>
        <dbReference type="ARBA" id="ARBA00022741"/>
    </source>
</evidence>
<dbReference type="GO" id="GO:0003677">
    <property type="term" value="F:DNA binding"/>
    <property type="evidence" value="ECO:0007669"/>
    <property type="project" value="InterPro"/>
</dbReference>
<dbReference type="CDD" id="cd18140">
    <property type="entry name" value="HLD_clamp_RFC"/>
    <property type="match status" value="1"/>
</dbReference>
<evidence type="ECO:0000313" key="7">
    <source>
        <dbReference type="Proteomes" id="UP000240325"/>
    </source>
</evidence>
<dbReference type="GO" id="GO:0016887">
    <property type="term" value="F:ATP hydrolysis activity"/>
    <property type="evidence" value="ECO:0007669"/>
    <property type="project" value="InterPro"/>
</dbReference>
<dbReference type="InterPro" id="IPR047854">
    <property type="entry name" value="RFC_lid"/>
</dbReference>